<feature type="compositionally biased region" description="Low complexity" evidence="1">
    <location>
        <begin position="603"/>
        <end position="622"/>
    </location>
</feature>
<keyword evidence="3" id="KW-1185">Reference proteome</keyword>
<feature type="region of interest" description="Disordered" evidence="1">
    <location>
        <begin position="594"/>
        <end position="652"/>
    </location>
</feature>
<organism evidence="2 3">
    <name type="scientific">Polytolypa hystricis (strain UAMH7299)</name>
    <dbReference type="NCBI Taxonomy" id="1447883"/>
    <lineage>
        <taxon>Eukaryota</taxon>
        <taxon>Fungi</taxon>
        <taxon>Dikarya</taxon>
        <taxon>Ascomycota</taxon>
        <taxon>Pezizomycotina</taxon>
        <taxon>Eurotiomycetes</taxon>
        <taxon>Eurotiomycetidae</taxon>
        <taxon>Onygenales</taxon>
        <taxon>Onygenales incertae sedis</taxon>
        <taxon>Polytolypa</taxon>
    </lineage>
</organism>
<feature type="region of interest" description="Disordered" evidence="1">
    <location>
        <begin position="1"/>
        <end position="79"/>
    </location>
</feature>
<feature type="compositionally biased region" description="Low complexity" evidence="1">
    <location>
        <begin position="59"/>
        <end position="68"/>
    </location>
</feature>
<feature type="compositionally biased region" description="Polar residues" evidence="1">
    <location>
        <begin position="179"/>
        <end position="199"/>
    </location>
</feature>
<dbReference type="AlphaFoldDB" id="A0A2B7X2D4"/>
<name>A0A2B7X2D4_POLH7</name>
<feature type="region of interest" description="Disordered" evidence="1">
    <location>
        <begin position="520"/>
        <end position="550"/>
    </location>
</feature>
<comment type="caution">
    <text evidence="2">The sequence shown here is derived from an EMBL/GenBank/DDBJ whole genome shotgun (WGS) entry which is preliminary data.</text>
</comment>
<reference evidence="2 3" key="1">
    <citation type="submission" date="2017-10" db="EMBL/GenBank/DDBJ databases">
        <title>Comparative genomics in systemic dimorphic fungi from Ajellomycetaceae.</title>
        <authorList>
            <person name="Munoz J.F."/>
            <person name="Mcewen J.G."/>
            <person name="Clay O.K."/>
            <person name="Cuomo C.A."/>
        </authorList>
    </citation>
    <scope>NUCLEOTIDE SEQUENCE [LARGE SCALE GENOMIC DNA]</scope>
    <source>
        <strain evidence="2 3">UAMH7299</strain>
    </source>
</reference>
<feature type="compositionally biased region" description="Basic and acidic residues" evidence="1">
    <location>
        <begin position="200"/>
        <end position="214"/>
    </location>
</feature>
<dbReference type="Proteomes" id="UP000224634">
    <property type="component" value="Unassembled WGS sequence"/>
</dbReference>
<evidence type="ECO:0000256" key="1">
    <source>
        <dbReference type="SAM" id="MobiDB-lite"/>
    </source>
</evidence>
<feature type="compositionally biased region" description="Basic and acidic residues" evidence="1">
    <location>
        <begin position="636"/>
        <end position="652"/>
    </location>
</feature>
<accession>A0A2B7X2D4</accession>
<dbReference type="EMBL" id="PDNA01000218">
    <property type="protein sequence ID" value="PGH02848.1"/>
    <property type="molecule type" value="Genomic_DNA"/>
</dbReference>
<evidence type="ECO:0000313" key="2">
    <source>
        <dbReference type="EMBL" id="PGH02848.1"/>
    </source>
</evidence>
<evidence type="ECO:0000313" key="3">
    <source>
        <dbReference type="Proteomes" id="UP000224634"/>
    </source>
</evidence>
<protein>
    <submittedName>
        <fullName evidence="2">Uncharacterized protein</fullName>
    </submittedName>
</protein>
<feature type="region of interest" description="Disordered" evidence="1">
    <location>
        <begin position="174"/>
        <end position="215"/>
    </location>
</feature>
<gene>
    <name evidence="2" type="ORF">AJ80_08798</name>
</gene>
<sequence>MLDHQDLAGRREITLPIREPENPRSRSSSSSSSTQDADGDVDEHAGHDAPSNKGLTFLSSDAGTPSSSSDDDGHQESVRDGVANSEETIIVGAASLSGPASMGPFTSSSKFIGDDSYLAKLSTETYGYPTCSDARRGGCPELTVPRCTVSKYLPTASCEVACCKPFSGDSMRPEDSGLFETTHSSNSPLFENDPFSSPTHPDRGPRSPRVEASRRSSLLRFVQTAAADTNSVDSVGPLTVKSTGKELSSHCGCYWCLVNCRRQLYDNLLRSGFDDRASRNATAAAIGQQHTCSCNVHSPNVPVAHSPSSVENNWAYTPSSQGMFSKFVIFVVITYGQVSLQTIFLQHHHSVVIHLNVHQMALSLPQYPPMSYLRTRVREHYHSMDKNGLADLPLHANTVSDANGEGNMDNVIYTGSSDPQSRQSSISLRKPEVLLEGEDTRTLGPTSPFETTPLLFASPMKRTMEQSPGIDITPSLDVQSCSGSPAPVIDTNSFLHGRPSPYRTVSRLLSEYRMTHDALNLDRGSAAEDRVTPSRRRRSPSESSIEGSVMGYIRREKPLRVYDEEQFKIAQPPTHPVPTTPGYFAHYLHYNTQTNTGTPPMQQAPYTASTPSSSQPSIPSSIDHVSGPSPASFSAEVDRDVINSEPDHELFR</sequence>
<proteinExistence type="predicted"/>
<feature type="compositionally biased region" description="Basic and acidic residues" evidence="1">
    <location>
        <begin position="1"/>
        <end position="24"/>
    </location>
</feature>
<feature type="compositionally biased region" description="Basic and acidic residues" evidence="1">
    <location>
        <begin position="520"/>
        <end position="532"/>
    </location>
</feature>